<keyword evidence="2" id="KW-1185">Reference proteome</keyword>
<accession>A0ABQ4K741</accession>
<dbReference type="RefSeq" id="WP_212963265.1">
    <property type="nucleotide sequence ID" value="NZ_BOQT01000008.1"/>
</dbReference>
<comment type="caution">
    <text evidence="1">The sequence shown here is derived from an EMBL/GenBank/DDBJ whole genome shotgun (WGS) entry which is preliminary data.</text>
</comment>
<name>A0ABQ4K741_9BACI</name>
<evidence type="ECO:0000313" key="2">
    <source>
        <dbReference type="Proteomes" id="UP000680279"/>
    </source>
</evidence>
<gene>
    <name evidence="1" type="ORF">J1TS3_25650</name>
</gene>
<dbReference type="Proteomes" id="UP000680279">
    <property type="component" value="Unassembled WGS sequence"/>
</dbReference>
<sequence>MRDMGRLEEIELIKKDPIKYPPDDESDYVHFIDKDHFNWLIDTVKEQQKTIDQLADTAGRLNQYLQKYPGGWGRYVTDVAINVMEKQQKEIEDWKELFFLLKSDFEKLENFQTYDWKIKARQMDLEV</sequence>
<proteinExistence type="predicted"/>
<evidence type="ECO:0000313" key="1">
    <source>
        <dbReference type="EMBL" id="GIN21431.1"/>
    </source>
</evidence>
<reference evidence="1 2" key="1">
    <citation type="submission" date="2021-03" db="EMBL/GenBank/DDBJ databases">
        <title>Antimicrobial resistance genes in bacteria isolated from Japanese honey, and their potential for conferring macrolide and lincosamide resistance in the American foulbrood pathogen Paenibacillus larvae.</title>
        <authorList>
            <person name="Okamoto M."/>
            <person name="Kumagai M."/>
            <person name="Kanamori H."/>
            <person name="Takamatsu D."/>
        </authorList>
    </citation>
    <scope>NUCLEOTIDE SEQUENCE [LARGE SCALE GENOMIC DNA]</scope>
    <source>
        <strain evidence="1 2">J1TS3</strain>
    </source>
</reference>
<protein>
    <submittedName>
        <fullName evidence="1">Uncharacterized protein</fullName>
    </submittedName>
</protein>
<organism evidence="1 2">
    <name type="scientific">Siminovitchia fordii</name>
    <dbReference type="NCBI Taxonomy" id="254759"/>
    <lineage>
        <taxon>Bacteria</taxon>
        <taxon>Bacillati</taxon>
        <taxon>Bacillota</taxon>
        <taxon>Bacilli</taxon>
        <taxon>Bacillales</taxon>
        <taxon>Bacillaceae</taxon>
        <taxon>Siminovitchia</taxon>
    </lineage>
</organism>
<dbReference type="EMBL" id="BOQT01000008">
    <property type="protein sequence ID" value="GIN21431.1"/>
    <property type="molecule type" value="Genomic_DNA"/>
</dbReference>